<feature type="region of interest" description="Disordered" evidence="1">
    <location>
        <begin position="115"/>
        <end position="158"/>
    </location>
</feature>
<dbReference type="KEGG" id="tps:THAPSDRAFT_7822"/>
<dbReference type="HOGENOM" id="CLU_1499249_0_0_1"/>
<feature type="region of interest" description="Disordered" evidence="1">
    <location>
        <begin position="1"/>
        <end position="31"/>
    </location>
</feature>
<feature type="compositionally biased region" description="Polar residues" evidence="1">
    <location>
        <begin position="1"/>
        <end position="19"/>
    </location>
</feature>
<proteinExistence type="predicted"/>
<organism evidence="2 3">
    <name type="scientific">Thalassiosira pseudonana</name>
    <name type="common">Marine diatom</name>
    <name type="synonym">Cyclotella nana</name>
    <dbReference type="NCBI Taxonomy" id="35128"/>
    <lineage>
        <taxon>Eukaryota</taxon>
        <taxon>Sar</taxon>
        <taxon>Stramenopiles</taxon>
        <taxon>Ochrophyta</taxon>
        <taxon>Bacillariophyta</taxon>
        <taxon>Coscinodiscophyceae</taxon>
        <taxon>Thalassiosirophycidae</taxon>
        <taxon>Thalassiosirales</taxon>
        <taxon>Thalassiosiraceae</taxon>
        <taxon>Thalassiosira</taxon>
    </lineage>
</organism>
<name>B8C7M0_THAPS</name>
<gene>
    <name evidence="2" type="ORF">THAPSDRAFT_7822</name>
</gene>
<dbReference type="AlphaFoldDB" id="B8C7M0"/>
<evidence type="ECO:0000313" key="3">
    <source>
        <dbReference type="Proteomes" id="UP000001449"/>
    </source>
</evidence>
<evidence type="ECO:0000256" key="1">
    <source>
        <dbReference type="SAM" id="MobiDB-lite"/>
    </source>
</evidence>
<reference evidence="2 3" key="1">
    <citation type="journal article" date="2004" name="Science">
        <title>The genome of the diatom Thalassiosira pseudonana: ecology, evolution, and metabolism.</title>
        <authorList>
            <person name="Armbrust E.V."/>
            <person name="Berges J.A."/>
            <person name="Bowler C."/>
            <person name="Green B.R."/>
            <person name="Martinez D."/>
            <person name="Putnam N.H."/>
            <person name="Zhou S."/>
            <person name="Allen A.E."/>
            <person name="Apt K.E."/>
            <person name="Bechner M."/>
            <person name="Brzezinski M.A."/>
            <person name="Chaal B.K."/>
            <person name="Chiovitti A."/>
            <person name="Davis A.K."/>
            <person name="Demarest M.S."/>
            <person name="Detter J.C."/>
            <person name="Glavina T."/>
            <person name="Goodstein D."/>
            <person name="Hadi M.Z."/>
            <person name="Hellsten U."/>
            <person name="Hildebrand M."/>
            <person name="Jenkins B.D."/>
            <person name="Jurka J."/>
            <person name="Kapitonov V.V."/>
            <person name="Kroger N."/>
            <person name="Lau W.W."/>
            <person name="Lane T.W."/>
            <person name="Larimer F.W."/>
            <person name="Lippmeier J.C."/>
            <person name="Lucas S."/>
            <person name="Medina M."/>
            <person name="Montsant A."/>
            <person name="Obornik M."/>
            <person name="Parker M.S."/>
            <person name="Palenik B."/>
            <person name="Pazour G.J."/>
            <person name="Richardson P.M."/>
            <person name="Rynearson T.A."/>
            <person name="Saito M.A."/>
            <person name="Schwartz D.C."/>
            <person name="Thamatrakoln K."/>
            <person name="Valentin K."/>
            <person name="Vardi A."/>
            <person name="Wilkerson F.P."/>
            <person name="Rokhsar D.S."/>
        </authorList>
    </citation>
    <scope>NUCLEOTIDE SEQUENCE [LARGE SCALE GENOMIC DNA]</scope>
    <source>
        <strain evidence="2 3">CCMP1335</strain>
    </source>
</reference>
<protein>
    <submittedName>
        <fullName evidence="2">Uncharacterized protein</fullName>
    </submittedName>
</protein>
<dbReference type="GeneID" id="7444967"/>
<dbReference type="RefSeq" id="XP_002292155.1">
    <property type="nucleotide sequence ID" value="XM_002292119.1"/>
</dbReference>
<dbReference type="InParanoid" id="B8C7M0"/>
<dbReference type="PaxDb" id="35128-Thaps7822"/>
<evidence type="ECO:0000313" key="2">
    <source>
        <dbReference type="EMBL" id="EED91006.1"/>
    </source>
</evidence>
<dbReference type="EMBL" id="CM000644">
    <property type="protein sequence ID" value="EED91006.1"/>
    <property type="molecule type" value="Genomic_DNA"/>
</dbReference>
<accession>B8C7M0</accession>
<dbReference type="Proteomes" id="UP000001449">
    <property type="component" value="Chromosome 8"/>
</dbReference>
<reference evidence="2 3" key="2">
    <citation type="journal article" date="2008" name="Nature">
        <title>The Phaeodactylum genome reveals the evolutionary history of diatom genomes.</title>
        <authorList>
            <person name="Bowler C."/>
            <person name="Allen A.E."/>
            <person name="Badger J.H."/>
            <person name="Grimwood J."/>
            <person name="Jabbari K."/>
            <person name="Kuo A."/>
            <person name="Maheswari U."/>
            <person name="Martens C."/>
            <person name="Maumus F."/>
            <person name="Otillar R.P."/>
            <person name="Rayko E."/>
            <person name="Salamov A."/>
            <person name="Vandepoele K."/>
            <person name="Beszteri B."/>
            <person name="Gruber A."/>
            <person name="Heijde M."/>
            <person name="Katinka M."/>
            <person name="Mock T."/>
            <person name="Valentin K."/>
            <person name="Verret F."/>
            <person name="Berges J.A."/>
            <person name="Brownlee C."/>
            <person name="Cadoret J.P."/>
            <person name="Chiovitti A."/>
            <person name="Choi C.J."/>
            <person name="Coesel S."/>
            <person name="De Martino A."/>
            <person name="Detter J.C."/>
            <person name="Durkin C."/>
            <person name="Falciatore A."/>
            <person name="Fournet J."/>
            <person name="Haruta M."/>
            <person name="Huysman M.J."/>
            <person name="Jenkins B.D."/>
            <person name="Jiroutova K."/>
            <person name="Jorgensen R.E."/>
            <person name="Joubert Y."/>
            <person name="Kaplan A."/>
            <person name="Kroger N."/>
            <person name="Kroth P.G."/>
            <person name="La Roche J."/>
            <person name="Lindquist E."/>
            <person name="Lommer M."/>
            <person name="Martin-Jezequel V."/>
            <person name="Lopez P.J."/>
            <person name="Lucas S."/>
            <person name="Mangogna M."/>
            <person name="McGinnis K."/>
            <person name="Medlin L.K."/>
            <person name="Montsant A."/>
            <person name="Oudot-Le Secq M.P."/>
            <person name="Napoli C."/>
            <person name="Obornik M."/>
            <person name="Parker M.S."/>
            <person name="Petit J.L."/>
            <person name="Porcel B.M."/>
            <person name="Poulsen N."/>
            <person name="Robison M."/>
            <person name="Rychlewski L."/>
            <person name="Rynearson T.A."/>
            <person name="Schmutz J."/>
            <person name="Shapiro H."/>
            <person name="Siaut M."/>
            <person name="Stanley M."/>
            <person name="Sussman M.R."/>
            <person name="Taylor A.R."/>
            <person name="Vardi A."/>
            <person name="von Dassow P."/>
            <person name="Vyverman W."/>
            <person name="Willis A."/>
            <person name="Wyrwicz L.S."/>
            <person name="Rokhsar D.S."/>
            <person name="Weissenbach J."/>
            <person name="Armbrust E.V."/>
            <person name="Green B.R."/>
            <person name="Van de Peer Y."/>
            <person name="Grigoriev I.V."/>
        </authorList>
    </citation>
    <scope>NUCLEOTIDE SEQUENCE [LARGE SCALE GENOMIC DNA]</scope>
    <source>
        <strain evidence="2 3">CCMP1335</strain>
    </source>
</reference>
<sequence length="180" mass="19876">MSTSFQSPPSPLVFTSNETSPPPTPGRKRPRISEIEKVPLFFPISRSIFGSEECTNDNESYVIEDSHVTSFALKSRRIFGISIQNAVPQPSHSYSPEILSIDTARGIPPLPFSFNESPLGDATSHQQVLSREISDTSADEESNQDPPTKQVTKAPAFQRVGMNPSVRYMKRLHCVNAKTA</sequence>
<keyword evidence="3" id="KW-1185">Reference proteome</keyword>